<name>A0A0F8YHJ3_9ZZZZ</name>
<reference evidence="2" key="1">
    <citation type="journal article" date="2015" name="Nature">
        <title>Complex archaea that bridge the gap between prokaryotes and eukaryotes.</title>
        <authorList>
            <person name="Spang A."/>
            <person name="Saw J.H."/>
            <person name="Jorgensen S.L."/>
            <person name="Zaremba-Niedzwiedzka K."/>
            <person name="Martijn J."/>
            <person name="Lind A.E."/>
            <person name="van Eijk R."/>
            <person name="Schleper C."/>
            <person name="Guy L."/>
            <person name="Ettema T.J."/>
        </authorList>
    </citation>
    <scope>NUCLEOTIDE SEQUENCE</scope>
</reference>
<protein>
    <submittedName>
        <fullName evidence="2">Uncharacterized protein</fullName>
    </submittedName>
</protein>
<accession>A0A0F8YHJ3</accession>
<dbReference type="EMBL" id="LAZR01053383">
    <property type="protein sequence ID" value="KKK80867.1"/>
    <property type="molecule type" value="Genomic_DNA"/>
</dbReference>
<evidence type="ECO:0000256" key="1">
    <source>
        <dbReference type="SAM" id="Phobius"/>
    </source>
</evidence>
<proteinExistence type="predicted"/>
<sequence length="76" mass="7955">MNQTTMYLLPALLTLVSSCALLSPEISPKMDATATVGNVGGGGDSVALWLAIGALGAIPLSYPAQRWLRLRKNGKN</sequence>
<feature type="transmembrane region" description="Helical" evidence="1">
    <location>
        <begin position="46"/>
        <end position="64"/>
    </location>
</feature>
<keyword evidence="1" id="KW-0812">Transmembrane</keyword>
<organism evidence="2">
    <name type="scientific">marine sediment metagenome</name>
    <dbReference type="NCBI Taxonomy" id="412755"/>
    <lineage>
        <taxon>unclassified sequences</taxon>
        <taxon>metagenomes</taxon>
        <taxon>ecological metagenomes</taxon>
    </lineage>
</organism>
<comment type="caution">
    <text evidence="2">The sequence shown here is derived from an EMBL/GenBank/DDBJ whole genome shotgun (WGS) entry which is preliminary data.</text>
</comment>
<gene>
    <name evidence="2" type="ORF">LCGC14_2819180</name>
</gene>
<dbReference type="AlphaFoldDB" id="A0A0F8YHJ3"/>
<keyword evidence="1" id="KW-0472">Membrane</keyword>
<keyword evidence="1" id="KW-1133">Transmembrane helix</keyword>
<evidence type="ECO:0000313" key="2">
    <source>
        <dbReference type="EMBL" id="KKK80867.1"/>
    </source>
</evidence>